<sequence>MTNAGRESGGPPTAGPRTGRKLLDETMTGDDQKCPYVVMAGPGKKIYAEVSNRAVVAALRKLVTK</sequence>
<accession>A0A1C4V6Z0</accession>
<dbReference type="EMBL" id="LT607411">
    <property type="protein sequence ID" value="SCE79750.1"/>
    <property type="molecule type" value="Genomic_DNA"/>
</dbReference>
<evidence type="ECO:0000313" key="2">
    <source>
        <dbReference type="EMBL" id="SCE79750.1"/>
    </source>
</evidence>
<proteinExistence type="predicted"/>
<protein>
    <submittedName>
        <fullName evidence="2">Uncharacterized protein</fullName>
    </submittedName>
</protein>
<evidence type="ECO:0000256" key="1">
    <source>
        <dbReference type="SAM" id="MobiDB-lite"/>
    </source>
</evidence>
<keyword evidence="3" id="KW-1185">Reference proteome</keyword>
<feature type="region of interest" description="Disordered" evidence="1">
    <location>
        <begin position="1"/>
        <end position="28"/>
    </location>
</feature>
<organism evidence="2 3">
    <name type="scientific">Micromonospora viridifaciens</name>
    <dbReference type="NCBI Taxonomy" id="1881"/>
    <lineage>
        <taxon>Bacteria</taxon>
        <taxon>Bacillati</taxon>
        <taxon>Actinomycetota</taxon>
        <taxon>Actinomycetes</taxon>
        <taxon>Micromonosporales</taxon>
        <taxon>Micromonosporaceae</taxon>
        <taxon>Micromonospora</taxon>
    </lineage>
</organism>
<evidence type="ECO:0000313" key="3">
    <source>
        <dbReference type="Proteomes" id="UP000198242"/>
    </source>
</evidence>
<reference evidence="3" key="1">
    <citation type="submission" date="2016-06" db="EMBL/GenBank/DDBJ databases">
        <authorList>
            <person name="Varghese N."/>
            <person name="Submissions Spin"/>
        </authorList>
    </citation>
    <scope>NUCLEOTIDE SEQUENCE [LARGE SCALE GENOMIC DNA]</scope>
    <source>
        <strain evidence="3">DSM 43909</strain>
    </source>
</reference>
<dbReference type="Proteomes" id="UP000198242">
    <property type="component" value="Chromosome I"/>
</dbReference>
<name>A0A1C4V6Z0_MICVI</name>
<gene>
    <name evidence="2" type="ORF">GA0074695_1200</name>
</gene>
<dbReference type="AlphaFoldDB" id="A0A1C4V6Z0"/>